<dbReference type="Pfam" id="PF01557">
    <property type="entry name" value="FAA_hydrolase"/>
    <property type="match status" value="1"/>
</dbReference>
<dbReference type="EC" id="5.3.3.10" evidence="4"/>
<dbReference type="EMBL" id="LS483476">
    <property type="protein sequence ID" value="SQI60896.1"/>
    <property type="molecule type" value="Genomic_DNA"/>
</dbReference>
<evidence type="ECO:0000256" key="1">
    <source>
        <dbReference type="ARBA" id="ARBA00010211"/>
    </source>
</evidence>
<comment type="similarity">
    <text evidence="1">Belongs to the FAH family.</text>
</comment>
<dbReference type="GO" id="GO:0018773">
    <property type="term" value="F:acetylpyruvate hydrolase activity"/>
    <property type="evidence" value="ECO:0007669"/>
    <property type="project" value="TreeGrafter"/>
</dbReference>
<keyword evidence="5" id="KW-1185">Reference proteome</keyword>
<reference evidence="4 5" key="1">
    <citation type="submission" date="2018-06" db="EMBL/GenBank/DDBJ databases">
        <authorList>
            <consortium name="Pathogen Informatics"/>
            <person name="Doyle S."/>
        </authorList>
    </citation>
    <scope>NUCLEOTIDE SEQUENCE [LARGE SCALE GENOMIC DNA]</scope>
    <source>
        <strain evidence="4 5">NCTC4824</strain>
    </source>
</reference>
<gene>
    <name evidence="4" type="ORF">NCTC4824_02996</name>
</gene>
<proteinExistence type="inferred from homology"/>
<evidence type="ECO:0000313" key="4">
    <source>
        <dbReference type="EMBL" id="SQI60896.1"/>
    </source>
</evidence>
<protein>
    <submittedName>
        <fullName evidence="4">5-carboxymethyl-2-hydroxymuconate delta-isomerase</fullName>
        <ecNumber evidence="4">5.3.3.10</ecNumber>
    </submittedName>
</protein>
<name>A0A2X4W9M2_LEDLE</name>
<dbReference type="SUPFAM" id="SSF56529">
    <property type="entry name" value="FAH"/>
    <property type="match status" value="1"/>
</dbReference>
<dbReference type="RefSeq" id="WP_066140573.1">
    <property type="nucleotide sequence ID" value="NZ_CBCSGM010000001.1"/>
</dbReference>
<keyword evidence="2" id="KW-0479">Metal-binding</keyword>
<evidence type="ECO:0000256" key="2">
    <source>
        <dbReference type="ARBA" id="ARBA00022723"/>
    </source>
</evidence>
<dbReference type="PANTHER" id="PTHR11820">
    <property type="entry name" value="ACYLPYRUVASE"/>
    <property type="match status" value="1"/>
</dbReference>
<keyword evidence="4" id="KW-0413">Isomerase</keyword>
<dbReference type="GO" id="GO:0008704">
    <property type="term" value="F:5-carboxymethyl-2-hydroxymuconate delta-isomerase activity"/>
    <property type="evidence" value="ECO:0007669"/>
    <property type="project" value="UniProtKB-EC"/>
</dbReference>
<accession>A0A2X4W9M2</accession>
<dbReference type="GO" id="GO:0019752">
    <property type="term" value="P:carboxylic acid metabolic process"/>
    <property type="evidence" value="ECO:0007669"/>
    <property type="project" value="UniProtKB-ARBA"/>
</dbReference>
<dbReference type="Proteomes" id="UP000249134">
    <property type="component" value="Chromosome 1"/>
</dbReference>
<sequence>MKWMSFIQNEEEKYGVVDETQTKVWDMIQIAKDKQVNCPTNIQELIEGGEESLQLIKDLLNWGESKDAEKYLIPFEKVNWLSPLPKPRKNIMCVGKNYRDHAIEMGSEADIPKHLMVFTKAPTTVTSHDHVINAHAEITSELDYEGELAIIIGKKGLKISRDEAFDFIFGYTILNDVTARDLQARHKQFFIGKSLDTSCPIGPWIVHKDELKNPHNLNIRTKVNGEIRQESNTEHFIFPIDEMISILSSGMTLEPGDIIATGTPAGVGKGFKPPRYLKSGDDIEIEIEGIGKLNNIVK</sequence>
<feature type="domain" description="Fumarylacetoacetase-like C-terminal" evidence="3">
    <location>
        <begin position="91"/>
        <end position="297"/>
    </location>
</feature>
<dbReference type="FunFam" id="3.90.850.10:FF:000002">
    <property type="entry name" value="2-hydroxyhepta-2,4-diene-1,7-dioate isomerase"/>
    <property type="match status" value="1"/>
</dbReference>
<dbReference type="AlphaFoldDB" id="A0A2X4W9M2"/>
<dbReference type="STRING" id="1348624.GCA_001591545_02044"/>
<dbReference type="GO" id="GO:0046872">
    <property type="term" value="F:metal ion binding"/>
    <property type="evidence" value="ECO:0007669"/>
    <property type="project" value="UniProtKB-KW"/>
</dbReference>
<dbReference type="InterPro" id="IPR011234">
    <property type="entry name" value="Fumarylacetoacetase-like_C"/>
</dbReference>
<organism evidence="4 5">
    <name type="scientific">Lederbergia lenta</name>
    <name type="common">Bacillus lentus</name>
    <dbReference type="NCBI Taxonomy" id="1467"/>
    <lineage>
        <taxon>Bacteria</taxon>
        <taxon>Bacillati</taxon>
        <taxon>Bacillota</taxon>
        <taxon>Bacilli</taxon>
        <taxon>Bacillales</taxon>
        <taxon>Bacillaceae</taxon>
        <taxon>Lederbergia</taxon>
    </lineage>
</organism>
<evidence type="ECO:0000313" key="5">
    <source>
        <dbReference type="Proteomes" id="UP000249134"/>
    </source>
</evidence>
<dbReference type="PANTHER" id="PTHR11820:SF7">
    <property type="entry name" value="ACYLPYRUVASE FAHD1, MITOCHONDRIAL"/>
    <property type="match status" value="1"/>
</dbReference>
<dbReference type="KEGG" id="blen:NCTC4824_02996"/>
<dbReference type="Gene3D" id="3.90.850.10">
    <property type="entry name" value="Fumarylacetoacetase-like, C-terminal domain"/>
    <property type="match status" value="1"/>
</dbReference>
<evidence type="ECO:0000259" key="3">
    <source>
        <dbReference type="Pfam" id="PF01557"/>
    </source>
</evidence>
<dbReference type="InterPro" id="IPR036663">
    <property type="entry name" value="Fumarylacetoacetase_C_sf"/>
</dbReference>